<dbReference type="RefSeq" id="WP_172190617.1">
    <property type="nucleotide sequence ID" value="NZ_CAWPPK010000314.1"/>
</dbReference>
<name>A0ABX2D471_9CYAN</name>
<evidence type="ECO:0000313" key="2">
    <source>
        <dbReference type="Proteomes" id="UP000702425"/>
    </source>
</evidence>
<reference evidence="1 2" key="1">
    <citation type="journal article" date="2020" name="Sci. Rep.">
        <title>A novel cyanobacterial geosmin producer, revising GeoA distribution and dispersion patterns in Bacteria.</title>
        <authorList>
            <person name="Churro C."/>
            <person name="Semedo-Aguiar A.P."/>
            <person name="Silva A.D."/>
            <person name="Pereira-Leal J.B."/>
            <person name="Leite R.B."/>
        </authorList>
    </citation>
    <scope>NUCLEOTIDE SEQUENCE [LARGE SCALE GENOMIC DNA]</scope>
    <source>
        <strain evidence="1 2">IPMA8</strain>
    </source>
</reference>
<organism evidence="1 2">
    <name type="scientific">Microcoleus asticus IPMA8</name>
    <dbReference type="NCBI Taxonomy" id="2563858"/>
    <lineage>
        <taxon>Bacteria</taxon>
        <taxon>Bacillati</taxon>
        <taxon>Cyanobacteriota</taxon>
        <taxon>Cyanophyceae</taxon>
        <taxon>Oscillatoriophycideae</taxon>
        <taxon>Oscillatoriales</taxon>
        <taxon>Microcoleaceae</taxon>
        <taxon>Microcoleus</taxon>
        <taxon>Microcoleus asticus</taxon>
    </lineage>
</organism>
<proteinExistence type="predicted"/>
<comment type="caution">
    <text evidence="1">The sequence shown here is derived from an EMBL/GenBank/DDBJ whole genome shotgun (WGS) entry which is preliminary data.</text>
</comment>
<dbReference type="Proteomes" id="UP000702425">
    <property type="component" value="Unassembled WGS sequence"/>
</dbReference>
<dbReference type="EMBL" id="SRRZ01000096">
    <property type="protein sequence ID" value="NQE36752.1"/>
    <property type="molecule type" value="Genomic_DNA"/>
</dbReference>
<gene>
    <name evidence="1" type="ORF">E5S67_04517</name>
</gene>
<evidence type="ECO:0000313" key="1">
    <source>
        <dbReference type="EMBL" id="NQE36752.1"/>
    </source>
</evidence>
<protein>
    <submittedName>
        <fullName evidence="1">Uncharacterized protein</fullName>
    </submittedName>
</protein>
<sequence>MPFYILVNSTGIEEEVATELPQLPELQKLVGFPGEEAYLEPVYQCYSDPSIVILCDEEFLRKACQPTMLTPKRVILQGQLLVVAIDPQIEDFCLLTQQQVELVKRETKLYQATPQ</sequence>
<keyword evidence="2" id="KW-1185">Reference proteome</keyword>
<accession>A0ABX2D471</accession>